<accession>A0A2M7TGT1</accession>
<dbReference type="PANTHER" id="PTHR34504">
    <property type="entry name" value="ANTITOXIN HICB"/>
    <property type="match status" value="1"/>
</dbReference>
<reference evidence="3" key="1">
    <citation type="submission" date="2017-09" db="EMBL/GenBank/DDBJ databases">
        <title>Depth-based differentiation of microbial function through sediment-hosted aquifers and enrichment of novel symbionts in the deep terrestrial subsurface.</title>
        <authorList>
            <person name="Probst A.J."/>
            <person name="Ladd B."/>
            <person name="Jarett J.K."/>
            <person name="Geller-Mcgrath D.E."/>
            <person name="Sieber C.M.K."/>
            <person name="Emerson J.B."/>
            <person name="Anantharaman K."/>
            <person name="Thomas B.C."/>
            <person name="Malmstrom R."/>
            <person name="Stieglmeier M."/>
            <person name="Klingl A."/>
            <person name="Woyke T."/>
            <person name="Ryan C.M."/>
            <person name="Banfield J.F."/>
        </authorList>
    </citation>
    <scope>NUCLEOTIDE SEQUENCE [LARGE SCALE GENOMIC DNA]</scope>
</reference>
<sequence>MSKLHYNIIFRAEPEDGFTVLVPALPGCVTYGKNLTEAKKMAEDAIRGYIASLNKHGEQIPIDSESFFTSIELNYAKTS</sequence>
<dbReference type="Pfam" id="PF15919">
    <property type="entry name" value="HicB_lk_antitox"/>
    <property type="match status" value="1"/>
</dbReference>
<evidence type="ECO:0000313" key="3">
    <source>
        <dbReference type="Proteomes" id="UP000230553"/>
    </source>
</evidence>
<dbReference type="InterPro" id="IPR031807">
    <property type="entry name" value="HicB-like"/>
</dbReference>
<proteinExistence type="predicted"/>
<evidence type="ECO:0000259" key="1">
    <source>
        <dbReference type="Pfam" id="PF15919"/>
    </source>
</evidence>
<dbReference type="InterPro" id="IPR035069">
    <property type="entry name" value="TTHA1013/TTHA0281-like"/>
</dbReference>
<dbReference type="SUPFAM" id="SSF143100">
    <property type="entry name" value="TTHA1013/TTHA0281-like"/>
    <property type="match status" value="1"/>
</dbReference>
<dbReference type="InterPro" id="IPR051404">
    <property type="entry name" value="TA_system_antitoxin"/>
</dbReference>
<feature type="domain" description="HicB-like antitoxin of toxin-antitoxin system" evidence="1">
    <location>
        <begin position="6"/>
        <end position="64"/>
    </location>
</feature>
<name>A0A2M7TGT1_9BACT</name>
<organism evidence="2 3">
    <name type="scientific">Candidatus Wolfebacteria bacterium CG_4_10_14_0_2_um_filter_39_18</name>
    <dbReference type="NCBI Taxonomy" id="1975061"/>
    <lineage>
        <taxon>Bacteria</taxon>
        <taxon>Candidatus Wolfeibacteriota</taxon>
    </lineage>
</organism>
<dbReference type="EMBL" id="PFNM01000015">
    <property type="protein sequence ID" value="PIZ45229.1"/>
    <property type="molecule type" value="Genomic_DNA"/>
</dbReference>
<gene>
    <name evidence="2" type="ORF">COY31_00835</name>
</gene>
<dbReference type="Gene3D" id="3.30.160.250">
    <property type="match status" value="1"/>
</dbReference>
<comment type="caution">
    <text evidence="2">The sequence shown here is derived from an EMBL/GenBank/DDBJ whole genome shotgun (WGS) entry which is preliminary data.</text>
</comment>
<dbReference type="AlphaFoldDB" id="A0A2M7TGT1"/>
<evidence type="ECO:0000313" key="2">
    <source>
        <dbReference type="EMBL" id="PIZ45229.1"/>
    </source>
</evidence>
<dbReference type="Proteomes" id="UP000230553">
    <property type="component" value="Unassembled WGS sequence"/>
</dbReference>
<dbReference type="PANTHER" id="PTHR34504:SF2">
    <property type="entry name" value="UPF0150 PROTEIN SSL0259"/>
    <property type="match status" value="1"/>
</dbReference>
<protein>
    <submittedName>
        <fullName evidence="2">Antitoxin HicB</fullName>
    </submittedName>
</protein>